<feature type="compositionally biased region" description="Basic and acidic residues" evidence="1">
    <location>
        <begin position="58"/>
        <end position="68"/>
    </location>
</feature>
<evidence type="ECO:0000313" key="2">
    <source>
        <dbReference type="EMBL" id="GLC57811.1"/>
    </source>
</evidence>
<protein>
    <submittedName>
        <fullName evidence="2">Uncharacterized protein</fullName>
    </submittedName>
</protein>
<organism evidence="2 3">
    <name type="scientific">Pleodorina starrii</name>
    <dbReference type="NCBI Taxonomy" id="330485"/>
    <lineage>
        <taxon>Eukaryota</taxon>
        <taxon>Viridiplantae</taxon>
        <taxon>Chlorophyta</taxon>
        <taxon>core chlorophytes</taxon>
        <taxon>Chlorophyceae</taxon>
        <taxon>CS clade</taxon>
        <taxon>Chlamydomonadales</taxon>
        <taxon>Volvocaceae</taxon>
        <taxon>Pleodorina</taxon>
    </lineage>
</organism>
<dbReference type="AlphaFoldDB" id="A0A9W6F6S3"/>
<dbReference type="Proteomes" id="UP001165080">
    <property type="component" value="Unassembled WGS sequence"/>
</dbReference>
<reference evidence="2 3" key="1">
    <citation type="journal article" date="2023" name="Commun. Biol.">
        <title>Reorganization of the ancestral sex-determining regions during the evolution of trioecy in Pleodorina starrii.</title>
        <authorList>
            <person name="Takahashi K."/>
            <person name="Suzuki S."/>
            <person name="Kawai-Toyooka H."/>
            <person name="Yamamoto K."/>
            <person name="Hamaji T."/>
            <person name="Ootsuki R."/>
            <person name="Yamaguchi H."/>
            <person name="Kawachi M."/>
            <person name="Higashiyama T."/>
            <person name="Nozaki H."/>
        </authorList>
    </citation>
    <scope>NUCLEOTIDE SEQUENCE [LARGE SCALE GENOMIC DNA]</scope>
    <source>
        <strain evidence="2 3">NIES-4479</strain>
    </source>
</reference>
<sequence>MHRGGGSVNCTSSAAGADCVYLSEAQLEGDKLSTAAMPYIRLIDLVSYTSTGGEGSEPDVRWDSTFED</sequence>
<evidence type="ECO:0000313" key="3">
    <source>
        <dbReference type="Proteomes" id="UP001165080"/>
    </source>
</evidence>
<dbReference type="EMBL" id="BRXU01000020">
    <property type="protein sequence ID" value="GLC57811.1"/>
    <property type="molecule type" value="Genomic_DNA"/>
</dbReference>
<keyword evidence="3" id="KW-1185">Reference proteome</keyword>
<gene>
    <name evidence="2" type="primary">PLESTB001817</name>
    <name evidence="2" type="ORF">PLESTB_001269400</name>
</gene>
<name>A0A9W6F6S3_9CHLO</name>
<feature type="region of interest" description="Disordered" evidence="1">
    <location>
        <begin position="49"/>
        <end position="68"/>
    </location>
</feature>
<comment type="caution">
    <text evidence="2">The sequence shown here is derived from an EMBL/GenBank/DDBJ whole genome shotgun (WGS) entry which is preliminary data.</text>
</comment>
<accession>A0A9W6F6S3</accession>
<evidence type="ECO:0000256" key="1">
    <source>
        <dbReference type="SAM" id="MobiDB-lite"/>
    </source>
</evidence>
<proteinExistence type="predicted"/>